<reference evidence="1 2" key="1">
    <citation type="submission" date="2013-05" db="EMBL/GenBank/DDBJ databases">
        <title>Genome assembly of Chondromyces apiculatus DSM 436.</title>
        <authorList>
            <person name="Sharma G."/>
            <person name="Khatri I."/>
            <person name="Kaur C."/>
            <person name="Mayilraj S."/>
            <person name="Subramanian S."/>
        </authorList>
    </citation>
    <scope>NUCLEOTIDE SEQUENCE [LARGE SCALE GENOMIC DNA]</scope>
    <source>
        <strain evidence="1 2">DSM 436</strain>
    </source>
</reference>
<dbReference type="STRING" id="1192034.CAP_4599"/>
<comment type="caution">
    <text evidence="1">The sequence shown here is derived from an EMBL/GenBank/DDBJ whole genome shotgun (WGS) entry which is preliminary data.</text>
</comment>
<evidence type="ECO:0000313" key="2">
    <source>
        <dbReference type="Proteomes" id="UP000019678"/>
    </source>
</evidence>
<gene>
    <name evidence="1" type="ORF">CAP_4599</name>
</gene>
<organism evidence="1 2">
    <name type="scientific">Chondromyces apiculatus DSM 436</name>
    <dbReference type="NCBI Taxonomy" id="1192034"/>
    <lineage>
        <taxon>Bacteria</taxon>
        <taxon>Pseudomonadati</taxon>
        <taxon>Myxococcota</taxon>
        <taxon>Polyangia</taxon>
        <taxon>Polyangiales</taxon>
        <taxon>Polyangiaceae</taxon>
        <taxon>Chondromyces</taxon>
    </lineage>
</organism>
<dbReference type="AlphaFoldDB" id="A0A017T6A6"/>
<dbReference type="Proteomes" id="UP000019678">
    <property type="component" value="Unassembled WGS sequence"/>
</dbReference>
<evidence type="ECO:0000313" key="1">
    <source>
        <dbReference type="EMBL" id="EYF04335.1"/>
    </source>
</evidence>
<dbReference type="RefSeq" id="WP_044244358.1">
    <property type="nucleotide sequence ID" value="NZ_ASRX01000035.1"/>
</dbReference>
<protein>
    <submittedName>
        <fullName evidence="1">Uncharacterized protein</fullName>
    </submittedName>
</protein>
<proteinExistence type="predicted"/>
<sequence length="188" mass="20794">MLASSLLACEVDLDTVSVDCPPADPVNFRRVSEMLEFRCGTLDCHGNTFRPLRIYGRNGLRRPENLTIDGSLPEDSGLDAATQYPNYHTGGSVETTTTEMMENARSLCGLEPERIAEFRERVVKEPDNAANLAGELLTIVRKPRLQERHKGGLIWTINDSSDKCLISWLIPVEEGATVPQGECKSGNF</sequence>
<dbReference type="EMBL" id="ASRX01000035">
    <property type="protein sequence ID" value="EYF04335.1"/>
    <property type="molecule type" value="Genomic_DNA"/>
</dbReference>
<accession>A0A017T6A6</accession>
<name>A0A017T6A6_9BACT</name>
<keyword evidence="2" id="KW-1185">Reference proteome</keyword>